<keyword evidence="3" id="KW-1185">Reference proteome</keyword>
<evidence type="ECO:0000313" key="3">
    <source>
        <dbReference type="Proteomes" id="UP001642360"/>
    </source>
</evidence>
<comment type="caution">
    <text evidence="2">The sequence shown here is derived from an EMBL/GenBank/DDBJ whole genome shotgun (WGS) entry which is preliminary data.</text>
</comment>
<gene>
    <name evidence="2" type="ORF">ILEXP_LOCUS58693</name>
</gene>
<feature type="region of interest" description="Disordered" evidence="1">
    <location>
        <begin position="179"/>
        <end position="205"/>
    </location>
</feature>
<organism evidence="2 3">
    <name type="scientific">Ilex paraguariensis</name>
    <name type="common">yerba mate</name>
    <dbReference type="NCBI Taxonomy" id="185542"/>
    <lineage>
        <taxon>Eukaryota</taxon>
        <taxon>Viridiplantae</taxon>
        <taxon>Streptophyta</taxon>
        <taxon>Embryophyta</taxon>
        <taxon>Tracheophyta</taxon>
        <taxon>Spermatophyta</taxon>
        <taxon>Magnoliopsida</taxon>
        <taxon>eudicotyledons</taxon>
        <taxon>Gunneridae</taxon>
        <taxon>Pentapetalae</taxon>
        <taxon>asterids</taxon>
        <taxon>campanulids</taxon>
        <taxon>Aquifoliales</taxon>
        <taxon>Aquifoliaceae</taxon>
        <taxon>Ilex</taxon>
    </lineage>
</organism>
<reference evidence="2 3" key="1">
    <citation type="submission" date="2024-02" db="EMBL/GenBank/DDBJ databases">
        <authorList>
            <person name="Vignale AGUSTIN F."/>
            <person name="Sosa J E."/>
            <person name="Modenutti C."/>
        </authorList>
    </citation>
    <scope>NUCLEOTIDE SEQUENCE [LARGE SCALE GENOMIC DNA]</scope>
</reference>
<evidence type="ECO:0000256" key="1">
    <source>
        <dbReference type="SAM" id="MobiDB-lite"/>
    </source>
</evidence>
<dbReference type="AlphaFoldDB" id="A0ABC8V411"/>
<dbReference type="Proteomes" id="UP001642360">
    <property type="component" value="Unassembled WGS sequence"/>
</dbReference>
<evidence type="ECO:0000313" key="2">
    <source>
        <dbReference type="EMBL" id="CAK9188063.1"/>
    </source>
</evidence>
<protein>
    <submittedName>
        <fullName evidence="2">Uncharacterized protein</fullName>
    </submittedName>
</protein>
<accession>A0ABC8V411</accession>
<name>A0ABC8V411_9AQUA</name>
<proteinExistence type="predicted"/>
<sequence>MSRQPLEGNKLGLSKIKLFVSVEAVVVDLPPLLPTLHPLVIDSETLMDNVFGNDASNISLMEMFALHETTKQIKLFVSVEAVVVDLPPLLPTLHPLVIDSETLMDNVFGNDASNIRFDGASVEVGNMNSVHGDAQDSDNGDFEDDDVYGLIAEDGDYGEENVISNHEYREEIDLDYRDDVLSDYESGDDDLSHSSLESDDNVDKR</sequence>
<dbReference type="EMBL" id="CAUOFW020010279">
    <property type="protein sequence ID" value="CAK9188063.1"/>
    <property type="molecule type" value="Genomic_DNA"/>
</dbReference>